<evidence type="ECO:0000256" key="5">
    <source>
        <dbReference type="ARBA" id="ARBA00062515"/>
    </source>
</evidence>
<feature type="binding site" evidence="6">
    <location>
        <position position="179"/>
    </location>
    <ligand>
        <name>molybdate</name>
        <dbReference type="ChEBI" id="CHEBI:36264"/>
    </ligand>
</feature>
<feature type="signal peptide" evidence="7">
    <location>
        <begin position="1"/>
        <end position="21"/>
    </location>
</feature>
<evidence type="ECO:0000313" key="9">
    <source>
        <dbReference type="Proteomes" id="UP000442714"/>
    </source>
</evidence>
<reference evidence="8 9" key="1">
    <citation type="submission" date="2019-12" db="EMBL/GenBank/DDBJ databases">
        <title>Genomic-based taxomic classification of the family Erythrobacteraceae.</title>
        <authorList>
            <person name="Xu L."/>
        </authorList>
    </citation>
    <scope>NUCLEOTIDE SEQUENCE [LARGE SCALE GENOMIC DNA]</scope>
    <source>
        <strain evidence="8 9">KCTC 52763</strain>
    </source>
</reference>
<dbReference type="GO" id="GO:1901359">
    <property type="term" value="F:tungstate binding"/>
    <property type="evidence" value="ECO:0007669"/>
    <property type="project" value="UniProtKB-ARBA"/>
</dbReference>
<comment type="caution">
    <text evidence="8">The sequence shown here is derived from an EMBL/GenBank/DDBJ whole genome shotgun (WGS) entry which is preliminary data.</text>
</comment>
<keyword evidence="4 7" id="KW-0732">Signal</keyword>
<gene>
    <name evidence="8" type="primary">modA</name>
    <name evidence="8" type="ORF">GRI41_08775</name>
</gene>
<comment type="similarity">
    <text evidence="1">Belongs to the bacterial solute-binding protein ModA family.</text>
</comment>
<evidence type="ECO:0000256" key="3">
    <source>
        <dbReference type="ARBA" id="ARBA00022723"/>
    </source>
</evidence>
<dbReference type="PIRSF" id="PIRSF004846">
    <property type="entry name" value="ModA"/>
    <property type="match status" value="1"/>
</dbReference>
<dbReference type="InterPro" id="IPR050682">
    <property type="entry name" value="ModA/WtpA"/>
</dbReference>
<feature type="binding site" evidence="6">
    <location>
        <position position="197"/>
    </location>
    <ligand>
        <name>molybdate</name>
        <dbReference type="ChEBI" id="CHEBI:36264"/>
    </ligand>
</feature>
<keyword evidence="2 6" id="KW-0500">Molybdenum</keyword>
<feature type="binding site" evidence="6">
    <location>
        <position position="152"/>
    </location>
    <ligand>
        <name>molybdate</name>
        <dbReference type="ChEBI" id="CHEBI:36264"/>
    </ligand>
</feature>
<feature type="binding site" evidence="6">
    <location>
        <position position="40"/>
    </location>
    <ligand>
        <name>molybdate</name>
        <dbReference type="ChEBI" id="CHEBI:36264"/>
    </ligand>
</feature>
<evidence type="ECO:0000256" key="7">
    <source>
        <dbReference type="SAM" id="SignalP"/>
    </source>
</evidence>
<dbReference type="GO" id="GO:0046872">
    <property type="term" value="F:metal ion binding"/>
    <property type="evidence" value="ECO:0007669"/>
    <property type="project" value="UniProtKB-KW"/>
</dbReference>
<dbReference type="OrthoDB" id="9785015at2"/>
<dbReference type="EMBL" id="WTYX01000001">
    <property type="protein sequence ID" value="MXO90912.1"/>
    <property type="molecule type" value="Genomic_DNA"/>
</dbReference>
<evidence type="ECO:0000256" key="6">
    <source>
        <dbReference type="PIRSR" id="PIRSR004846-1"/>
    </source>
</evidence>
<dbReference type="Proteomes" id="UP000442714">
    <property type="component" value="Unassembled WGS sequence"/>
</dbReference>
<dbReference type="PANTHER" id="PTHR30632">
    <property type="entry name" value="MOLYBDATE-BINDING PERIPLASMIC PROTEIN"/>
    <property type="match status" value="1"/>
</dbReference>
<dbReference type="GO" id="GO:0030973">
    <property type="term" value="F:molybdate ion binding"/>
    <property type="evidence" value="ECO:0007669"/>
    <property type="project" value="TreeGrafter"/>
</dbReference>
<organism evidence="8 9">
    <name type="scientific">Pontixanthobacter aquaemixtae</name>
    <dbReference type="NCBI Taxonomy" id="1958940"/>
    <lineage>
        <taxon>Bacteria</taxon>
        <taxon>Pseudomonadati</taxon>
        <taxon>Pseudomonadota</taxon>
        <taxon>Alphaproteobacteria</taxon>
        <taxon>Sphingomonadales</taxon>
        <taxon>Erythrobacteraceae</taxon>
        <taxon>Pontixanthobacter</taxon>
    </lineage>
</organism>
<dbReference type="PANTHER" id="PTHR30632:SF17">
    <property type="entry name" value="MOLYBDATE-BINDING PROTEIN MODA"/>
    <property type="match status" value="1"/>
</dbReference>
<dbReference type="SUPFAM" id="SSF53850">
    <property type="entry name" value="Periplasmic binding protein-like II"/>
    <property type="match status" value="1"/>
</dbReference>
<dbReference type="AlphaFoldDB" id="A0A844ZUF5"/>
<evidence type="ECO:0000256" key="4">
    <source>
        <dbReference type="ARBA" id="ARBA00022729"/>
    </source>
</evidence>
<dbReference type="GO" id="GO:0030288">
    <property type="term" value="C:outer membrane-bounded periplasmic space"/>
    <property type="evidence" value="ECO:0007669"/>
    <property type="project" value="TreeGrafter"/>
</dbReference>
<feature type="chain" id="PRO_5032949504" evidence="7">
    <location>
        <begin position="22"/>
        <end position="263"/>
    </location>
</feature>
<proteinExistence type="inferred from homology"/>
<dbReference type="Gene3D" id="3.40.190.10">
    <property type="entry name" value="Periplasmic binding protein-like II"/>
    <property type="match status" value="2"/>
</dbReference>
<name>A0A844ZUF5_9SPHN</name>
<feature type="binding site" evidence="6">
    <location>
        <position position="67"/>
    </location>
    <ligand>
        <name>molybdate</name>
        <dbReference type="ChEBI" id="CHEBI:36264"/>
    </ligand>
</feature>
<keyword evidence="3 6" id="KW-0479">Metal-binding</keyword>
<evidence type="ECO:0000313" key="8">
    <source>
        <dbReference type="EMBL" id="MXO90912.1"/>
    </source>
</evidence>
<keyword evidence="9" id="KW-1185">Reference proteome</keyword>
<dbReference type="InterPro" id="IPR005950">
    <property type="entry name" value="ModA"/>
</dbReference>
<dbReference type="FunFam" id="3.40.190.10:FF:000035">
    <property type="entry name" value="Molybdate ABC transporter substrate-binding protein"/>
    <property type="match status" value="1"/>
</dbReference>
<sequence>MVASMPLLRSLPFLLVTILLAACGTAADTKPGPIVLAAASLQGALDEAADSWAAQGHARPVIAYAGTPVLARQIEAGAPADILFAADEQWMDVLEQKQLIRPDTRRSLYGNRLVLISISDGSRIQVTDQAETILRAIGTSKLAIADPASVPAGRYAKQVLDNLDLWATVEQQVVPTDNVRSAARLVEIGEATLGIVYESDLVGTGKITQIGRFADAVQPPIRYPLAVVASAQHPDAQSFADFLASAEAEAIFLRHKFTRLPEL</sequence>
<protein>
    <submittedName>
        <fullName evidence="8">Molybdate ABC transporter substrate-binding protein</fullName>
    </submittedName>
</protein>
<dbReference type="Pfam" id="PF13531">
    <property type="entry name" value="SBP_bac_11"/>
    <property type="match status" value="1"/>
</dbReference>
<evidence type="ECO:0000256" key="1">
    <source>
        <dbReference type="ARBA" id="ARBA00009175"/>
    </source>
</evidence>
<comment type="subunit">
    <text evidence="5">The complex is composed of two ATP-binding proteins (ModC), two transmembrane proteins (ModB) and a solute-binding protein (ModA).</text>
</comment>
<evidence type="ECO:0000256" key="2">
    <source>
        <dbReference type="ARBA" id="ARBA00022505"/>
    </source>
</evidence>
<dbReference type="NCBIfam" id="TIGR01256">
    <property type="entry name" value="modA"/>
    <property type="match status" value="1"/>
</dbReference>
<accession>A0A844ZUF5</accession>
<dbReference type="GO" id="GO:0015689">
    <property type="term" value="P:molybdate ion transport"/>
    <property type="evidence" value="ECO:0007669"/>
    <property type="project" value="InterPro"/>
</dbReference>